<accession>A0A6C0LU36</accession>
<dbReference type="Pfam" id="PF19075">
    <property type="entry name" value="DUF5771"/>
    <property type="match status" value="1"/>
</dbReference>
<evidence type="ECO:0000313" key="1">
    <source>
        <dbReference type="EMBL" id="QHU33271.1"/>
    </source>
</evidence>
<dbReference type="EMBL" id="MN740556">
    <property type="protein sequence ID" value="QHU33271.1"/>
    <property type="molecule type" value="Genomic_DNA"/>
</dbReference>
<dbReference type="SUPFAM" id="SSF55729">
    <property type="entry name" value="Acyl-CoA N-acyltransferases (Nat)"/>
    <property type="match status" value="1"/>
</dbReference>
<dbReference type="InterPro" id="IPR043905">
    <property type="entry name" value="DUF5771"/>
</dbReference>
<proteinExistence type="predicted"/>
<dbReference type="InterPro" id="IPR016181">
    <property type="entry name" value="Acyl_CoA_acyltransferase"/>
</dbReference>
<reference evidence="1" key="1">
    <citation type="journal article" date="2020" name="Nature">
        <title>Giant virus diversity and host interactions through global metagenomics.</title>
        <authorList>
            <person name="Schulz F."/>
            <person name="Roux S."/>
            <person name="Paez-Espino D."/>
            <person name="Jungbluth S."/>
            <person name="Walsh D.A."/>
            <person name="Denef V.J."/>
            <person name="McMahon K.D."/>
            <person name="Konstantinidis K.T."/>
            <person name="Eloe-Fadrosh E.A."/>
            <person name="Kyrpides N.C."/>
            <person name="Woyke T."/>
        </authorList>
    </citation>
    <scope>NUCLEOTIDE SEQUENCE</scope>
    <source>
        <strain evidence="1">GVMAG-S-1014582-52</strain>
    </source>
</reference>
<evidence type="ECO:0008006" key="2">
    <source>
        <dbReference type="Google" id="ProtNLM"/>
    </source>
</evidence>
<sequence>MKSTSYLSNYGYSILESRDKRRKALQKAVHFNSLSKILKRLNLIEKFQSNKLNKQIMNEDILYLKELYYKQHGGNDFDSMEEIMYPKIESHQIIEKCGKNGCDIREQHIVNDSEIIFSNLDNTYIDSILQLDLKYFDSNQIEENVIRKINRGNIIGIIVDKILKGYCQFEFLDNEIIITWFITKKAYGTPLYIFIEKYFSINNVSKIIIIVNLEDIYAIRRINFWYHMNFECFEINNIKHELKMIKEI</sequence>
<name>A0A6C0LU36_9ZZZZ</name>
<dbReference type="AlphaFoldDB" id="A0A6C0LU36"/>
<protein>
    <recommendedName>
        <fullName evidence="2">N-acetyltransferase domain-containing protein</fullName>
    </recommendedName>
</protein>
<organism evidence="1">
    <name type="scientific">viral metagenome</name>
    <dbReference type="NCBI Taxonomy" id="1070528"/>
    <lineage>
        <taxon>unclassified sequences</taxon>
        <taxon>metagenomes</taxon>
        <taxon>organismal metagenomes</taxon>
    </lineage>
</organism>